<dbReference type="SUPFAM" id="SSF46785">
    <property type="entry name" value="Winged helix' DNA-binding domain"/>
    <property type="match status" value="1"/>
</dbReference>
<dbReference type="Proteomes" id="UP000272003">
    <property type="component" value="Chromosome"/>
</dbReference>
<sequence length="127" mass="14651">MQFDFNSPEPIFIQVATQIEDAIFTGAFQEGSQVPSTTEISQQFKINPATVLKGMNQLVDHNLLEKRRGRGTFVKSGAQEIIIKNRQEHFYHDYILNLINESKKLHLSEDDILTLVKRGYDNEQDRN</sequence>
<evidence type="ECO:0000256" key="2">
    <source>
        <dbReference type="ARBA" id="ARBA00023125"/>
    </source>
</evidence>
<dbReference type="GO" id="GO:0003700">
    <property type="term" value="F:DNA-binding transcription factor activity"/>
    <property type="evidence" value="ECO:0007669"/>
    <property type="project" value="InterPro"/>
</dbReference>
<dbReference type="CDD" id="cd07377">
    <property type="entry name" value="WHTH_GntR"/>
    <property type="match status" value="1"/>
</dbReference>
<proteinExistence type="predicted"/>
<evidence type="ECO:0000313" key="5">
    <source>
        <dbReference type="EMBL" id="AYF92793.1"/>
    </source>
</evidence>
<name>A0A387AS48_9LACO</name>
<dbReference type="OrthoDB" id="162505at2"/>
<dbReference type="SMART" id="SM00345">
    <property type="entry name" value="HTH_GNTR"/>
    <property type="match status" value="1"/>
</dbReference>
<gene>
    <name evidence="5" type="ORF">D7I45_04580</name>
</gene>
<dbReference type="GO" id="GO:0003677">
    <property type="term" value="F:DNA binding"/>
    <property type="evidence" value="ECO:0007669"/>
    <property type="project" value="UniProtKB-KW"/>
</dbReference>
<dbReference type="EMBL" id="CP032626">
    <property type="protein sequence ID" value="AYF92793.1"/>
    <property type="molecule type" value="Genomic_DNA"/>
</dbReference>
<dbReference type="InterPro" id="IPR000524">
    <property type="entry name" value="Tscrpt_reg_HTH_GntR"/>
</dbReference>
<feature type="domain" description="HTH gntR-type" evidence="4">
    <location>
        <begin position="9"/>
        <end position="77"/>
    </location>
</feature>
<accession>A0A387AS48</accession>
<evidence type="ECO:0000256" key="1">
    <source>
        <dbReference type="ARBA" id="ARBA00023015"/>
    </source>
</evidence>
<dbReference type="AlphaFoldDB" id="A0A387AS48"/>
<keyword evidence="6" id="KW-1185">Reference proteome</keyword>
<reference evidence="5 6" key="1">
    <citation type="submission" date="2018-09" db="EMBL/GenBank/DDBJ databases">
        <title>Genome sequencing of strain BHWM-4.</title>
        <authorList>
            <person name="Heo J."/>
            <person name="Kim S.-J."/>
            <person name="Kwon S.-W."/>
        </authorList>
    </citation>
    <scope>NUCLEOTIDE SEQUENCE [LARGE SCALE GENOMIC DNA]</scope>
    <source>
        <strain evidence="5 6">BHWM-4</strain>
    </source>
</reference>
<dbReference type="PANTHER" id="PTHR38445">
    <property type="entry name" value="HTH-TYPE TRANSCRIPTIONAL REPRESSOR YTRA"/>
    <property type="match status" value="1"/>
</dbReference>
<keyword evidence="2" id="KW-0238">DNA-binding</keyword>
<dbReference type="PANTHER" id="PTHR38445:SF10">
    <property type="entry name" value="GNTR-FAMILY TRANSCRIPTIONAL REGULATOR"/>
    <property type="match status" value="1"/>
</dbReference>
<evidence type="ECO:0000256" key="3">
    <source>
        <dbReference type="ARBA" id="ARBA00023163"/>
    </source>
</evidence>
<keyword evidence="1" id="KW-0805">Transcription regulation</keyword>
<evidence type="ECO:0000313" key="6">
    <source>
        <dbReference type="Proteomes" id="UP000272003"/>
    </source>
</evidence>
<dbReference type="InterPro" id="IPR036388">
    <property type="entry name" value="WH-like_DNA-bd_sf"/>
</dbReference>
<dbReference type="InterPro" id="IPR036390">
    <property type="entry name" value="WH_DNA-bd_sf"/>
</dbReference>
<dbReference type="Pfam" id="PF00392">
    <property type="entry name" value="GntR"/>
    <property type="match status" value="1"/>
</dbReference>
<dbReference type="Gene3D" id="1.10.10.10">
    <property type="entry name" value="Winged helix-like DNA-binding domain superfamily/Winged helix DNA-binding domain"/>
    <property type="match status" value="1"/>
</dbReference>
<organism evidence="5 6">
    <name type="scientific">Apilactobacillus bombintestini</name>
    <dbReference type="NCBI Taxonomy" id="2419772"/>
    <lineage>
        <taxon>Bacteria</taxon>
        <taxon>Bacillati</taxon>
        <taxon>Bacillota</taxon>
        <taxon>Bacilli</taxon>
        <taxon>Lactobacillales</taxon>
        <taxon>Lactobacillaceae</taxon>
        <taxon>Apilactobacillus</taxon>
    </lineage>
</organism>
<evidence type="ECO:0000259" key="4">
    <source>
        <dbReference type="PROSITE" id="PS50949"/>
    </source>
</evidence>
<dbReference type="KEGG" id="abom:D7I45_04580"/>
<protein>
    <submittedName>
        <fullName evidence="5">GntR family transcriptional regulator</fullName>
    </submittedName>
</protein>
<keyword evidence="3" id="KW-0804">Transcription</keyword>
<dbReference type="PROSITE" id="PS50949">
    <property type="entry name" value="HTH_GNTR"/>
    <property type="match status" value="1"/>
</dbReference>
<dbReference type="RefSeq" id="WP_120784558.1">
    <property type="nucleotide sequence ID" value="NZ_CP032626.1"/>
</dbReference>